<organism evidence="4">
    <name type="scientific">Serpula lacrymans var. lacrymans (strain S7.3)</name>
    <name type="common">Dry rot fungus</name>
    <dbReference type="NCBI Taxonomy" id="936435"/>
    <lineage>
        <taxon>Eukaryota</taxon>
        <taxon>Fungi</taxon>
        <taxon>Dikarya</taxon>
        <taxon>Basidiomycota</taxon>
        <taxon>Agaricomycotina</taxon>
        <taxon>Agaricomycetes</taxon>
        <taxon>Agaricomycetidae</taxon>
        <taxon>Boletales</taxon>
        <taxon>Coniophorineae</taxon>
        <taxon>Serpulaceae</taxon>
        <taxon>Serpula</taxon>
    </lineage>
</organism>
<dbReference type="HOGENOM" id="CLU_001103_19_4_1"/>
<name>F8QES1_SERL3</name>
<keyword evidence="4" id="KW-1185">Reference proteome</keyword>
<dbReference type="Proteomes" id="UP000008063">
    <property type="component" value="Unassembled WGS sequence"/>
</dbReference>
<evidence type="ECO:0000313" key="4">
    <source>
        <dbReference type="Proteomes" id="UP000008063"/>
    </source>
</evidence>
<dbReference type="PROSITE" id="PS51194">
    <property type="entry name" value="HELICASE_CTER"/>
    <property type="match status" value="1"/>
</dbReference>
<feature type="domain" description="Helicase C-terminal" evidence="2">
    <location>
        <begin position="101"/>
        <end position="246"/>
    </location>
</feature>
<dbReference type="InterPro" id="IPR027417">
    <property type="entry name" value="P-loop_NTPase"/>
</dbReference>
<dbReference type="OrthoDB" id="10261556at2759"/>
<evidence type="ECO:0000313" key="3">
    <source>
        <dbReference type="EMBL" id="EGN93326.1"/>
    </source>
</evidence>
<dbReference type="STRING" id="936435.F8QES1"/>
<gene>
    <name evidence="3" type="ORF">SERLA73DRAFT_156505</name>
</gene>
<dbReference type="EMBL" id="GL945493">
    <property type="protein sequence ID" value="EGN93326.1"/>
    <property type="molecule type" value="Genomic_DNA"/>
</dbReference>
<evidence type="ECO:0000259" key="2">
    <source>
        <dbReference type="PROSITE" id="PS51194"/>
    </source>
</evidence>
<protein>
    <recommendedName>
        <fullName evidence="2">Helicase C-terminal domain-containing protein</fullName>
    </recommendedName>
</protein>
<reference evidence="4" key="1">
    <citation type="journal article" date="2011" name="Science">
        <title>The plant cell wall-decomposing machinery underlies the functional diversity of forest fungi.</title>
        <authorList>
            <person name="Eastwood D.C."/>
            <person name="Floudas D."/>
            <person name="Binder M."/>
            <person name="Majcherczyk A."/>
            <person name="Schneider P."/>
            <person name="Aerts A."/>
            <person name="Asiegbu F.O."/>
            <person name="Baker S.E."/>
            <person name="Barry K."/>
            <person name="Bendiksby M."/>
            <person name="Blumentritt M."/>
            <person name="Coutinho P.M."/>
            <person name="Cullen D."/>
            <person name="de Vries R.P."/>
            <person name="Gathman A."/>
            <person name="Goodell B."/>
            <person name="Henrissat B."/>
            <person name="Ihrmark K."/>
            <person name="Kauserud H."/>
            <person name="Kohler A."/>
            <person name="LaButti K."/>
            <person name="Lapidus A."/>
            <person name="Lavin J.L."/>
            <person name="Lee Y.-H."/>
            <person name="Lindquist E."/>
            <person name="Lilly W."/>
            <person name="Lucas S."/>
            <person name="Morin E."/>
            <person name="Murat C."/>
            <person name="Oguiza J.A."/>
            <person name="Park J."/>
            <person name="Pisabarro A.G."/>
            <person name="Riley R."/>
            <person name="Rosling A."/>
            <person name="Salamov A."/>
            <person name="Schmidt O."/>
            <person name="Schmutz J."/>
            <person name="Skrede I."/>
            <person name="Stenlid J."/>
            <person name="Wiebenga A."/>
            <person name="Xie X."/>
            <person name="Kuees U."/>
            <person name="Hibbett D.S."/>
            <person name="Hoffmeister D."/>
            <person name="Hoegberg N."/>
            <person name="Martin F."/>
            <person name="Grigoriev I.V."/>
            <person name="Watkinson S.C."/>
        </authorList>
    </citation>
    <scope>NUCLEOTIDE SEQUENCE [LARGE SCALE GENOMIC DNA]</scope>
    <source>
        <strain evidence="4">strain S7.3</strain>
    </source>
</reference>
<feature type="region of interest" description="Disordered" evidence="1">
    <location>
        <begin position="211"/>
        <end position="238"/>
    </location>
</feature>
<dbReference type="OMA" id="EICEFVC"/>
<dbReference type="Gene3D" id="3.40.50.300">
    <property type="entry name" value="P-loop containing nucleotide triphosphate hydrolases"/>
    <property type="match status" value="1"/>
</dbReference>
<accession>F8QES1</accession>
<dbReference type="InterPro" id="IPR001650">
    <property type="entry name" value="Helicase_C-like"/>
</dbReference>
<dbReference type="AlphaFoldDB" id="F8QES1"/>
<dbReference type="InParanoid" id="F8QES1"/>
<sequence>MVSPLLALHDEQVQTFQNEFKLDTVAVNSSHGGCRQEILDGGVTEQRVWKESDVGEKLEFNQQNFVNIDIENNRENVSLVVREIQNPLKTYTDLNFIILTGIMQLQDTKKTFVYADNIAVGTEIIDHLIECLPTEHRHSGIIWLHNAAQGKAYQKEVIEMFCRGKVQILVCTDAAGMGCNIPYIDMVVQWKLTALLSMFVQRAGLKKNVEEEQTSVKGKQKKKTGKVHAQSQGSKQGAHGDLHDFILVKDEPVLDYATKDEGLLAFIQTGLCRRAVLTKVYGNKTNVVTVPCCNICDVSLLNEIRPGIISMQKRQSAAKKGEICEFVCENLQLWQKSVHKRDFTRAMFASLAILQDDTINFLAMVGPIKSAEELHMLVGGQ</sequence>
<dbReference type="SUPFAM" id="SSF52540">
    <property type="entry name" value="P-loop containing nucleoside triphosphate hydrolases"/>
    <property type="match status" value="1"/>
</dbReference>
<evidence type="ECO:0000256" key="1">
    <source>
        <dbReference type="SAM" id="MobiDB-lite"/>
    </source>
</evidence>
<proteinExistence type="predicted"/>
<dbReference type="Pfam" id="PF00271">
    <property type="entry name" value="Helicase_C"/>
    <property type="match status" value="1"/>
</dbReference>